<keyword evidence="3" id="KW-1185">Reference proteome</keyword>
<name>A0A9P0BS75_CHRIL</name>
<evidence type="ECO:0000313" key="3">
    <source>
        <dbReference type="Proteomes" id="UP001154114"/>
    </source>
</evidence>
<dbReference type="AlphaFoldDB" id="A0A9P0BS75"/>
<feature type="compositionally biased region" description="Basic and acidic residues" evidence="1">
    <location>
        <begin position="29"/>
        <end position="43"/>
    </location>
</feature>
<feature type="compositionally biased region" description="Low complexity" evidence="1">
    <location>
        <begin position="90"/>
        <end position="103"/>
    </location>
</feature>
<organism evidence="2 3">
    <name type="scientific">Chrysodeixis includens</name>
    <name type="common">Soybean looper</name>
    <name type="synonym">Pseudoplusia includens</name>
    <dbReference type="NCBI Taxonomy" id="689277"/>
    <lineage>
        <taxon>Eukaryota</taxon>
        <taxon>Metazoa</taxon>
        <taxon>Ecdysozoa</taxon>
        <taxon>Arthropoda</taxon>
        <taxon>Hexapoda</taxon>
        <taxon>Insecta</taxon>
        <taxon>Pterygota</taxon>
        <taxon>Neoptera</taxon>
        <taxon>Endopterygota</taxon>
        <taxon>Lepidoptera</taxon>
        <taxon>Glossata</taxon>
        <taxon>Ditrysia</taxon>
        <taxon>Noctuoidea</taxon>
        <taxon>Noctuidae</taxon>
        <taxon>Plusiinae</taxon>
        <taxon>Chrysodeixis</taxon>
    </lineage>
</organism>
<feature type="region of interest" description="Disordered" evidence="1">
    <location>
        <begin position="1"/>
        <end position="45"/>
    </location>
</feature>
<feature type="region of interest" description="Disordered" evidence="1">
    <location>
        <begin position="81"/>
        <end position="103"/>
    </location>
</feature>
<protein>
    <submittedName>
        <fullName evidence="2">Uncharacterized protein</fullName>
    </submittedName>
</protein>
<gene>
    <name evidence="2" type="ORF">CINC_LOCUS4925</name>
</gene>
<evidence type="ECO:0000256" key="1">
    <source>
        <dbReference type="SAM" id="MobiDB-lite"/>
    </source>
</evidence>
<dbReference type="Proteomes" id="UP001154114">
    <property type="component" value="Chromosome 18"/>
</dbReference>
<evidence type="ECO:0000313" key="2">
    <source>
        <dbReference type="EMBL" id="CAH0590414.1"/>
    </source>
</evidence>
<proteinExistence type="predicted"/>
<reference evidence="2" key="1">
    <citation type="submission" date="2021-12" db="EMBL/GenBank/DDBJ databases">
        <authorList>
            <person name="King R."/>
        </authorList>
    </citation>
    <scope>NUCLEOTIDE SEQUENCE</scope>
</reference>
<sequence>MDSADLKGSAASADRTSDKEWPRACTVDSTKEDSGQTRCRVKEASAGGRPAAAKGLAIAMVDTAAACRTACSQAARVTAGTVSRSSNSRTGAKPGTAAATKADTGNSVVLSLCDLAIRDKCNKFVIESQRHRYVF</sequence>
<accession>A0A9P0BS75</accession>
<dbReference type="EMBL" id="LR824021">
    <property type="protein sequence ID" value="CAH0590414.1"/>
    <property type="molecule type" value="Genomic_DNA"/>
</dbReference>